<dbReference type="AlphaFoldDB" id="A0A2R6XJH2"/>
<dbReference type="Proteomes" id="UP000244005">
    <property type="component" value="Unassembled WGS sequence"/>
</dbReference>
<sequence length="67" mass="7290">MPPFPHALPTVHYASLVCARWTPTSSIRTHVLCRGLQALAPTCLVPSLLILVLTSSNVMCHPVILED</sequence>
<gene>
    <name evidence="1" type="ORF">MARPO_0012s0188</name>
</gene>
<organism evidence="1 2">
    <name type="scientific">Marchantia polymorpha</name>
    <name type="common">Common liverwort</name>
    <name type="synonym">Marchantia aquatica</name>
    <dbReference type="NCBI Taxonomy" id="3197"/>
    <lineage>
        <taxon>Eukaryota</taxon>
        <taxon>Viridiplantae</taxon>
        <taxon>Streptophyta</taxon>
        <taxon>Embryophyta</taxon>
        <taxon>Marchantiophyta</taxon>
        <taxon>Marchantiopsida</taxon>
        <taxon>Marchantiidae</taxon>
        <taxon>Marchantiales</taxon>
        <taxon>Marchantiaceae</taxon>
        <taxon>Marchantia</taxon>
    </lineage>
</organism>
<accession>A0A2R6XJH2</accession>
<dbReference type="Gramene" id="Mp8g03990.1">
    <property type="protein sequence ID" value="Mp8g03990.1.cds1"/>
    <property type="gene ID" value="Mp8g03990"/>
</dbReference>
<reference evidence="2" key="1">
    <citation type="journal article" date="2017" name="Cell">
        <title>Insights into land plant evolution garnered from the Marchantia polymorpha genome.</title>
        <authorList>
            <person name="Bowman J.L."/>
            <person name="Kohchi T."/>
            <person name="Yamato K.T."/>
            <person name="Jenkins J."/>
            <person name="Shu S."/>
            <person name="Ishizaki K."/>
            <person name="Yamaoka S."/>
            <person name="Nishihama R."/>
            <person name="Nakamura Y."/>
            <person name="Berger F."/>
            <person name="Adam C."/>
            <person name="Aki S.S."/>
            <person name="Althoff F."/>
            <person name="Araki T."/>
            <person name="Arteaga-Vazquez M.A."/>
            <person name="Balasubrmanian S."/>
            <person name="Barry K."/>
            <person name="Bauer D."/>
            <person name="Boehm C.R."/>
            <person name="Briginshaw L."/>
            <person name="Caballero-Perez J."/>
            <person name="Catarino B."/>
            <person name="Chen F."/>
            <person name="Chiyoda S."/>
            <person name="Chovatia M."/>
            <person name="Davies K.M."/>
            <person name="Delmans M."/>
            <person name="Demura T."/>
            <person name="Dierschke T."/>
            <person name="Dolan L."/>
            <person name="Dorantes-Acosta A.E."/>
            <person name="Eklund D.M."/>
            <person name="Florent S.N."/>
            <person name="Flores-Sandoval E."/>
            <person name="Fujiyama A."/>
            <person name="Fukuzawa H."/>
            <person name="Galik B."/>
            <person name="Grimanelli D."/>
            <person name="Grimwood J."/>
            <person name="Grossniklaus U."/>
            <person name="Hamada T."/>
            <person name="Haseloff J."/>
            <person name="Hetherington A.J."/>
            <person name="Higo A."/>
            <person name="Hirakawa Y."/>
            <person name="Hundley H.N."/>
            <person name="Ikeda Y."/>
            <person name="Inoue K."/>
            <person name="Inoue S.I."/>
            <person name="Ishida S."/>
            <person name="Jia Q."/>
            <person name="Kakita M."/>
            <person name="Kanazawa T."/>
            <person name="Kawai Y."/>
            <person name="Kawashima T."/>
            <person name="Kennedy M."/>
            <person name="Kinose K."/>
            <person name="Kinoshita T."/>
            <person name="Kohara Y."/>
            <person name="Koide E."/>
            <person name="Komatsu K."/>
            <person name="Kopischke S."/>
            <person name="Kubo M."/>
            <person name="Kyozuka J."/>
            <person name="Lagercrantz U."/>
            <person name="Lin S.S."/>
            <person name="Lindquist E."/>
            <person name="Lipzen A.M."/>
            <person name="Lu C.W."/>
            <person name="De Luna E."/>
            <person name="Martienssen R.A."/>
            <person name="Minamino N."/>
            <person name="Mizutani M."/>
            <person name="Mizutani M."/>
            <person name="Mochizuki N."/>
            <person name="Monte I."/>
            <person name="Mosher R."/>
            <person name="Nagasaki H."/>
            <person name="Nakagami H."/>
            <person name="Naramoto S."/>
            <person name="Nishitani K."/>
            <person name="Ohtani M."/>
            <person name="Okamoto T."/>
            <person name="Okumura M."/>
            <person name="Phillips J."/>
            <person name="Pollak B."/>
            <person name="Reinders A."/>
            <person name="Rovekamp M."/>
            <person name="Sano R."/>
            <person name="Sawa S."/>
            <person name="Schmid M.W."/>
            <person name="Shirakawa M."/>
            <person name="Solano R."/>
            <person name="Spunde A."/>
            <person name="Suetsugu N."/>
            <person name="Sugano S."/>
            <person name="Sugiyama A."/>
            <person name="Sun R."/>
            <person name="Suzuki Y."/>
            <person name="Takenaka M."/>
            <person name="Takezawa D."/>
            <person name="Tomogane H."/>
            <person name="Tsuzuki M."/>
            <person name="Ueda T."/>
            <person name="Umeda M."/>
            <person name="Ward J.M."/>
            <person name="Watanabe Y."/>
            <person name="Yazaki K."/>
            <person name="Yokoyama R."/>
            <person name="Yoshitake Y."/>
            <person name="Yotsui I."/>
            <person name="Zachgo S."/>
            <person name="Schmutz J."/>
        </authorList>
    </citation>
    <scope>NUCLEOTIDE SEQUENCE [LARGE SCALE GENOMIC DNA]</scope>
    <source>
        <strain evidence="2">Tak-1</strain>
    </source>
</reference>
<evidence type="ECO:0000313" key="2">
    <source>
        <dbReference type="Proteomes" id="UP000244005"/>
    </source>
</evidence>
<protein>
    <submittedName>
        <fullName evidence="1">Uncharacterized protein</fullName>
    </submittedName>
</protein>
<dbReference type="EMBL" id="KZ772684">
    <property type="protein sequence ID" value="PTQ46263.1"/>
    <property type="molecule type" value="Genomic_DNA"/>
</dbReference>
<evidence type="ECO:0000313" key="1">
    <source>
        <dbReference type="EMBL" id="PTQ46263.1"/>
    </source>
</evidence>
<name>A0A2R6XJH2_MARPO</name>
<proteinExistence type="predicted"/>
<keyword evidence="2" id="KW-1185">Reference proteome</keyword>